<dbReference type="SMART" id="SM00465">
    <property type="entry name" value="GIYc"/>
    <property type="match status" value="1"/>
</dbReference>
<dbReference type="Gene3D" id="3.30.420.10">
    <property type="entry name" value="Ribonuclease H-like superfamily/Ribonuclease H"/>
    <property type="match status" value="1"/>
</dbReference>
<comment type="caution">
    <text evidence="11">The sequence shown here is derived from an EMBL/GenBank/DDBJ whole genome shotgun (WGS) entry which is preliminary data.</text>
</comment>
<keyword evidence="2" id="KW-0228">DNA excision</keyword>
<evidence type="ECO:0000256" key="9">
    <source>
        <dbReference type="ARBA" id="ARBA00042732"/>
    </source>
</evidence>
<dbReference type="Proteomes" id="UP001501207">
    <property type="component" value="Unassembled WGS sequence"/>
</dbReference>
<dbReference type="EMBL" id="BAABFN010000022">
    <property type="protein sequence ID" value="GAA4318924.1"/>
    <property type="molecule type" value="Genomic_DNA"/>
</dbReference>
<gene>
    <name evidence="11" type="ORF">GCM10023143_32020</name>
</gene>
<feature type="domain" description="GIY-YIG" evidence="10">
    <location>
        <begin position="196"/>
        <end position="274"/>
    </location>
</feature>
<evidence type="ECO:0000256" key="5">
    <source>
        <dbReference type="ARBA" id="ARBA00023204"/>
    </source>
</evidence>
<dbReference type="NCBIfam" id="TIGR00573">
    <property type="entry name" value="dnaq"/>
    <property type="match status" value="1"/>
</dbReference>
<dbReference type="CDD" id="cd06127">
    <property type="entry name" value="DEDDh"/>
    <property type="match status" value="1"/>
</dbReference>
<evidence type="ECO:0000256" key="3">
    <source>
        <dbReference type="ARBA" id="ARBA00022801"/>
    </source>
</evidence>
<dbReference type="PANTHER" id="PTHR30562:SF10">
    <property type="entry name" value="EXCINUCLEASE CHO"/>
    <property type="match status" value="1"/>
</dbReference>
<keyword evidence="6" id="KW-0742">SOS response</keyword>
<dbReference type="InterPro" id="IPR036397">
    <property type="entry name" value="RNaseH_sf"/>
</dbReference>
<dbReference type="SUPFAM" id="SSF53098">
    <property type="entry name" value="Ribonuclease H-like"/>
    <property type="match status" value="1"/>
</dbReference>
<organism evidence="11 12">
    <name type="scientific">Compostibacter hankyongensis</name>
    <dbReference type="NCBI Taxonomy" id="1007089"/>
    <lineage>
        <taxon>Bacteria</taxon>
        <taxon>Pseudomonadati</taxon>
        <taxon>Bacteroidota</taxon>
        <taxon>Chitinophagia</taxon>
        <taxon>Chitinophagales</taxon>
        <taxon>Chitinophagaceae</taxon>
        <taxon>Compostibacter</taxon>
    </lineage>
</organism>
<dbReference type="InterPro" id="IPR000305">
    <property type="entry name" value="GIY-YIG_endonuc"/>
</dbReference>
<dbReference type="Gene3D" id="3.40.1440.10">
    <property type="entry name" value="GIY-YIG endonuclease"/>
    <property type="match status" value="1"/>
</dbReference>
<dbReference type="SMART" id="SM00479">
    <property type="entry name" value="EXOIII"/>
    <property type="match status" value="1"/>
</dbReference>
<evidence type="ECO:0000259" key="10">
    <source>
        <dbReference type="PROSITE" id="PS50164"/>
    </source>
</evidence>
<evidence type="ECO:0000313" key="12">
    <source>
        <dbReference type="Proteomes" id="UP001501207"/>
    </source>
</evidence>
<dbReference type="InterPro" id="IPR013520">
    <property type="entry name" value="Ribonucl_H"/>
</dbReference>
<keyword evidence="1" id="KW-0227">DNA damage</keyword>
<keyword evidence="11" id="KW-0269">Exonuclease</keyword>
<reference evidence="12" key="1">
    <citation type="journal article" date="2019" name="Int. J. Syst. Evol. Microbiol.">
        <title>The Global Catalogue of Microorganisms (GCM) 10K type strain sequencing project: providing services to taxonomists for standard genome sequencing and annotation.</title>
        <authorList>
            <consortium name="The Broad Institute Genomics Platform"/>
            <consortium name="The Broad Institute Genome Sequencing Center for Infectious Disease"/>
            <person name="Wu L."/>
            <person name="Ma J."/>
        </authorList>
    </citation>
    <scope>NUCLEOTIDE SEQUENCE [LARGE SCALE GENOMIC DNA]</scope>
    <source>
        <strain evidence="12">JCM 17664</strain>
    </source>
</reference>
<evidence type="ECO:0000256" key="2">
    <source>
        <dbReference type="ARBA" id="ARBA00022769"/>
    </source>
</evidence>
<dbReference type="GO" id="GO:0004527">
    <property type="term" value="F:exonuclease activity"/>
    <property type="evidence" value="ECO:0007669"/>
    <property type="project" value="UniProtKB-KW"/>
</dbReference>
<evidence type="ECO:0000256" key="6">
    <source>
        <dbReference type="ARBA" id="ARBA00023236"/>
    </source>
</evidence>
<dbReference type="Pfam" id="PF00929">
    <property type="entry name" value="RNase_T"/>
    <property type="match status" value="1"/>
</dbReference>
<dbReference type="CDD" id="cd10434">
    <property type="entry name" value="GIY-YIG_UvrC_Cho"/>
    <property type="match status" value="1"/>
</dbReference>
<accession>A0ABP8G7T0</accession>
<dbReference type="InterPro" id="IPR012337">
    <property type="entry name" value="RNaseH-like_sf"/>
</dbReference>
<dbReference type="InterPro" id="IPR050066">
    <property type="entry name" value="UvrABC_protein_C"/>
</dbReference>
<dbReference type="PANTHER" id="PTHR30562">
    <property type="entry name" value="UVRC/OXIDOREDUCTASE"/>
    <property type="match status" value="1"/>
</dbReference>
<dbReference type="InterPro" id="IPR006054">
    <property type="entry name" value="DnaQ"/>
</dbReference>
<keyword evidence="3" id="KW-0378">Hydrolase</keyword>
<proteinExistence type="predicted"/>
<keyword evidence="5" id="KW-0234">DNA repair</keyword>
<sequence>MYAVVDIETTGGNATAAGITEVAVVLHDGARVVRTWETLVNPRQPVPPYIQALTGITPALLADAPVFEAIAAELFGLLKGNIFVAHNVNFDYSFLKHQLAKSGFTLEAPKLCTVRLSRKVWPGLPSYSLGRLCRQLGVALEHRHRAGGDAAATAELLTLLIRDDREGHLQQHLKKNSPERFLPMHLPEEQLETLPQSPGVYYFHDRQDKVIYVGKARNLSRRVRSHFANNNPGRQRQEFLRRIHRISFEVCATELAALVRESVEIRQRWPEYNRAQKRPEQVFGLYAFEDQQGYLRLAIEKRRRQLQPLETFSLLIEGQTCLRRLVREFGLCTRLCFLQRRSGACTAVAEGSCRGACTGLEAPHDYNRRVEAAMASLRQEQPSFVIALPGPGAGKQSCMLVERGLFYGMGEVEAGSFPEAIEDWKARLTPYPGNDYIRQLLLRYAQAHPAEVRMLGALPPAS</sequence>
<name>A0ABP8G7T0_9BACT</name>
<protein>
    <recommendedName>
        <fullName evidence="7">Excinuclease cho</fullName>
    </recommendedName>
    <alternativeName>
        <fullName evidence="9">Endonuclease cho</fullName>
    </alternativeName>
    <alternativeName>
        <fullName evidence="8">UvrC homolog protein</fullName>
    </alternativeName>
</protein>
<evidence type="ECO:0000256" key="8">
    <source>
        <dbReference type="ARBA" id="ARBA00042138"/>
    </source>
</evidence>
<dbReference type="InterPro" id="IPR047296">
    <property type="entry name" value="GIY-YIG_UvrC_Cho"/>
</dbReference>
<dbReference type="Pfam" id="PF01541">
    <property type="entry name" value="GIY-YIG"/>
    <property type="match status" value="1"/>
</dbReference>
<dbReference type="PROSITE" id="PS50164">
    <property type="entry name" value="GIY_YIG"/>
    <property type="match status" value="1"/>
</dbReference>
<dbReference type="RefSeq" id="WP_344981238.1">
    <property type="nucleotide sequence ID" value="NZ_BAABFN010000022.1"/>
</dbReference>
<keyword evidence="4" id="KW-0267">Excision nuclease</keyword>
<evidence type="ECO:0000256" key="1">
    <source>
        <dbReference type="ARBA" id="ARBA00022763"/>
    </source>
</evidence>
<dbReference type="SUPFAM" id="SSF82771">
    <property type="entry name" value="GIY-YIG endonuclease"/>
    <property type="match status" value="1"/>
</dbReference>
<keyword evidence="11" id="KW-0540">Nuclease</keyword>
<keyword evidence="12" id="KW-1185">Reference proteome</keyword>
<evidence type="ECO:0000313" key="11">
    <source>
        <dbReference type="EMBL" id="GAA4318924.1"/>
    </source>
</evidence>
<evidence type="ECO:0000256" key="7">
    <source>
        <dbReference type="ARBA" id="ARBA00040756"/>
    </source>
</evidence>
<dbReference type="InterPro" id="IPR035901">
    <property type="entry name" value="GIY-YIG_endonuc_sf"/>
</dbReference>
<evidence type="ECO:0000256" key="4">
    <source>
        <dbReference type="ARBA" id="ARBA00022881"/>
    </source>
</evidence>